<reference evidence="2 3" key="1">
    <citation type="submission" date="2024-04" db="EMBL/GenBank/DDBJ databases">
        <authorList>
            <person name="Fracassetti M."/>
        </authorList>
    </citation>
    <scope>NUCLEOTIDE SEQUENCE [LARGE SCALE GENOMIC DNA]</scope>
</reference>
<evidence type="ECO:0000256" key="1">
    <source>
        <dbReference type="SAM" id="MobiDB-lite"/>
    </source>
</evidence>
<dbReference type="AlphaFoldDB" id="A0AAV2DQ37"/>
<evidence type="ECO:0000313" key="2">
    <source>
        <dbReference type="EMBL" id="CAL1375667.1"/>
    </source>
</evidence>
<sequence>MPRRRPVVVSGVLALGVDGVDSRDPVGGEIRGPVGPVRELRGVPVRFRGGGRDSGAGKLQPRVPQGVP</sequence>
<keyword evidence="3" id="KW-1185">Reference proteome</keyword>
<organism evidence="2 3">
    <name type="scientific">Linum trigynum</name>
    <dbReference type="NCBI Taxonomy" id="586398"/>
    <lineage>
        <taxon>Eukaryota</taxon>
        <taxon>Viridiplantae</taxon>
        <taxon>Streptophyta</taxon>
        <taxon>Embryophyta</taxon>
        <taxon>Tracheophyta</taxon>
        <taxon>Spermatophyta</taxon>
        <taxon>Magnoliopsida</taxon>
        <taxon>eudicotyledons</taxon>
        <taxon>Gunneridae</taxon>
        <taxon>Pentapetalae</taxon>
        <taxon>rosids</taxon>
        <taxon>fabids</taxon>
        <taxon>Malpighiales</taxon>
        <taxon>Linaceae</taxon>
        <taxon>Linum</taxon>
    </lineage>
</organism>
<dbReference type="Proteomes" id="UP001497516">
    <property type="component" value="Chromosome 3"/>
</dbReference>
<accession>A0AAV2DQ37</accession>
<dbReference type="EMBL" id="OZ034816">
    <property type="protein sequence ID" value="CAL1375667.1"/>
    <property type="molecule type" value="Genomic_DNA"/>
</dbReference>
<evidence type="ECO:0000313" key="3">
    <source>
        <dbReference type="Proteomes" id="UP001497516"/>
    </source>
</evidence>
<feature type="region of interest" description="Disordered" evidence="1">
    <location>
        <begin position="45"/>
        <end position="68"/>
    </location>
</feature>
<name>A0AAV2DQ37_9ROSI</name>
<protein>
    <submittedName>
        <fullName evidence="2">Uncharacterized protein</fullName>
    </submittedName>
</protein>
<proteinExistence type="predicted"/>
<gene>
    <name evidence="2" type="ORF">LTRI10_LOCUS17453</name>
</gene>